<dbReference type="EMBL" id="JACCFK010000001">
    <property type="protein sequence ID" value="NYI87697.1"/>
    <property type="molecule type" value="Genomic_DNA"/>
</dbReference>
<evidence type="ECO:0000256" key="1">
    <source>
        <dbReference type="SAM" id="Phobius"/>
    </source>
</evidence>
<protein>
    <recommendedName>
        <fullName evidence="2">DUF1707 domain-containing protein</fullName>
    </recommendedName>
</protein>
<gene>
    <name evidence="3" type="ORF">HNR02_001020</name>
</gene>
<dbReference type="Pfam" id="PF08044">
    <property type="entry name" value="DUF1707"/>
    <property type="match status" value="1"/>
</dbReference>
<accession>A0A853AYI2</accession>
<dbReference type="PANTHER" id="PTHR40763">
    <property type="entry name" value="MEMBRANE PROTEIN-RELATED"/>
    <property type="match status" value="1"/>
</dbReference>
<dbReference type="AlphaFoldDB" id="A0A853AYI2"/>
<name>A0A853AYI2_9PSEU</name>
<keyword evidence="1" id="KW-0472">Membrane</keyword>
<dbReference type="RefSeq" id="WP_179772056.1">
    <property type="nucleotide sequence ID" value="NZ_JACCFK010000001.1"/>
</dbReference>
<keyword evidence="1" id="KW-0812">Transmembrane</keyword>
<keyword evidence="1" id="KW-1133">Transmembrane helix</keyword>
<evidence type="ECO:0000313" key="4">
    <source>
        <dbReference type="Proteomes" id="UP000549616"/>
    </source>
</evidence>
<feature type="transmembrane region" description="Helical" evidence="1">
    <location>
        <begin position="99"/>
        <end position="119"/>
    </location>
</feature>
<reference evidence="3 4" key="1">
    <citation type="submission" date="2020-07" db="EMBL/GenBank/DDBJ databases">
        <title>Sequencing the genomes of 1000 actinobacteria strains.</title>
        <authorList>
            <person name="Klenk H.-P."/>
        </authorList>
    </citation>
    <scope>NUCLEOTIDE SEQUENCE [LARGE SCALE GENOMIC DNA]</scope>
    <source>
        <strain evidence="3 4">DSM 104006</strain>
    </source>
</reference>
<dbReference type="PANTHER" id="PTHR40763:SF4">
    <property type="entry name" value="DUF1707 DOMAIN-CONTAINING PROTEIN"/>
    <property type="match status" value="1"/>
</dbReference>
<evidence type="ECO:0000313" key="3">
    <source>
        <dbReference type="EMBL" id="NYI87697.1"/>
    </source>
</evidence>
<evidence type="ECO:0000259" key="2">
    <source>
        <dbReference type="Pfam" id="PF08044"/>
    </source>
</evidence>
<dbReference type="Proteomes" id="UP000549616">
    <property type="component" value="Unassembled WGS sequence"/>
</dbReference>
<organism evidence="3 4">
    <name type="scientific">Amycolatopsis endophytica</name>
    <dbReference type="NCBI Taxonomy" id="860233"/>
    <lineage>
        <taxon>Bacteria</taxon>
        <taxon>Bacillati</taxon>
        <taxon>Actinomycetota</taxon>
        <taxon>Actinomycetes</taxon>
        <taxon>Pseudonocardiales</taxon>
        <taxon>Pseudonocardiaceae</taxon>
        <taxon>Amycolatopsis</taxon>
    </lineage>
</organism>
<feature type="domain" description="DUF1707" evidence="2">
    <location>
        <begin position="8"/>
        <end position="60"/>
    </location>
</feature>
<keyword evidence="4" id="KW-1185">Reference proteome</keyword>
<sequence length="128" mass="14117">MNAPTNRVRAGDQDRDRVAVRLQQASGEGRLTLAETEERLATVYAATYLDELDGVTGDLPEPAPPKPPRFPVPLRVHAAVVAVLSALLIVRFAASDAPFFWPAMPMFWLGVSLVIHAAVRNRRRLVTY</sequence>
<proteinExistence type="predicted"/>
<dbReference type="InterPro" id="IPR012551">
    <property type="entry name" value="DUF1707_SHOCT-like"/>
</dbReference>
<feature type="transmembrane region" description="Helical" evidence="1">
    <location>
        <begin position="74"/>
        <end position="93"/>
    </location>
</feature>
<comment type="caution">
    <text evidence="3">The sequence shown here is derived from an EMBL/GenBank/DDBJ whole genome shotgun (WGS) entry which is preliminary data.</text>
</comment>